<sequence length="427" mass="44179">MSPVRGPVPLVRALPALVLALVACALLPAPAGAAGRTYVAFGDSYTSGLGMPDQRATPSGEPNCFRSARNYPSKVAARLDLGAERTGGWADFSCSNATLSGQALLSPLDLLGEVALAERAGALGRDTRFVTLTGGGNDRWDAAGLGLFAGAIICLNDEGCGPNPSAQTFGRPGSVTAAAYAARARPAIDRIRTLAPRARIALVEYPEVLPASGPLCRTDQLATTPAPAGSAAYTRAATSALFAAQRPAAEALGLTFVDTTAATTGHDICQESRFRWYARSGDTGADPVHPTEDAHTAIARVVLAARPSLPRARLTGPSSARVGRTATFRATNLVRATGYRARLTRRLSVAGRTRTCSAPVGGRRTASGTASFKGRVPSRLTCAGAPRASRSRVTPAGRYTVRVCAETSSGSCRSTGSTVTRSVRVSR</sequence>
<dbReference type="Gene3D" id="3.40.50.1110">
    <property type="entry name" value="SGNH hydrolase"/>
    <property type="match status" value="1"/>
</dbReference>
<accession>A0A6J7IPP2</accession>
<organism evidence="2">
    <name type="scientific">freshwater metagenome</name>
    <dbReference type="NCBI Taxonomy" id="449393"/>
    <lineage>
        <taxon>unclassified sequences</taxon>
        <taxon>metagenomes</taxon>
        <taxon>ecological metagenomes</taxon>
    </lineage>
</organism>
<feature type="domain" description="SGNH hydrolase-type esterase" evidence="1">
    <location>
        <begin position="40"/>
        <end position="296"/>
    </location>
</feature>
<dbReference type="AlphaFoldDB" id="A0A6J7IPP2"/>
<evidence type="ECO:0000313" key="2">
    <source>
        <dbReference type="EMBL" id="CAB4933238.1"/>
    </source>
</evidence>
<dbReference type="InterPro" id="IPR013830">
    <property type="entry name" value="SGNH_hydro"/>
</dbReference>
<dbReference type="CDD" id="cd01823">
    <property type="entry name" value="SEST_like"/>
    <property type="match status" value="1"/>
</dbReference>
<dbReference type="InterPro" id="IPR036514">
    <property type="entry name" value="SGNH_hydro_sf"/>
</dbReference>
<name>A0A6J7IPP2_9ZZZZ</name>
<dbReference type="PROSITE" id="PS51257">
    <property type="entry name" value="PROKAR_LIPOPROTEIN"/>
    <property type="match status" value="1"/>
</dbReference>
<dbReference type="GO" id="GO:0016788">
    <property type="term" value="F:hydrolase activity, acting on ester bonds"/>
    <property type="evidence" value="ECO:0007669"/>
    <property type="project" value="InterPro"/>
</dbReference>
<dbReference type="SUPFAM" id="SSF52266">
    <property type="entry name" value="SGNH hydrolase"/>
    <property type="match status" value="1"/>
</dbReference>
<dbReference type="PANTHER" id="PTHR37981:SF1">
    <property type="entry name" value="SGNH HYDROLASE-TYPE ESTERASE DOMAIN-CONTAINING PROTEIN"/>
    <property type="match status" value="1"/>
</dbReference>
<evidence type="ECO:0000259" key="1">
    <source>
        <dbReference type="Pfam" id="PF13472"/>
    </source>
</evidence>
<reference evidence="2" key="1">
    <citation type="submission" date="2020-05" db="EMBL/GenBank/DDBJ databases">
        <authorList>
            <person name="Chiriac C."/>
            <person name="Salcher M."/>
            <person name="Ghai R."/>
            <person name="Kavagutti S V."/>
        </authorList>
    </citation>
    <scope>NUCLEOTIDE SEQUENCE</scope>
</reference>
<dbReference type="EMBL" id="CAFBMK010000179">
    <property type="protein sequence ID" value="CAB4933238.1"/>
    <property type="molecule type" value="Genomic_DNA"/>
</dbReference>
<protein>
    <submittedName>
        <fullName evidence="2">Unannotated protein</fullName>
    </submittedName>
</protein>
<gene>
    <name evidence="2" type="ORF">UFOPK3564_02496</name>
</gene>
<proteinExistence type="predicted"/>
<dbReference type="Pfam" id="PF13472">
    <property type="entry name" value="Lipase_GDSL_2"/>
    <property type="match status" value="1"/>
</dbReference>
<dbReference type="InterPro" id="IPR037460">
    <property type="entry name" value="SEST-like"/>
</dbReference>
<dbReference type="GO" id="GO:0006629">
    <property type="term" value="P:lipid metabolic process"/>
    <property type="evidence" value="ECO:0007669"/>
    <property type="project" value="TreeGrafter"/>
</dbReference>
<dbReference type="PANTHER" id="PTHR37981">
    <property type="entry name" value="LIPASE 2"/>
    <property type="match status" value="1"/>
</dbReference>